<feature type="non-terminal residue" evidence="3">
    <location>
        <position position="109"/>
    </location>
</feature>
<dbReference type="AlphaFoldDB" id="A0A1R1X9U9"/>
<name>A0A1R1X9U9_9FUNG</name>
<feature type="region of interest" description="Disordered" evidence="1">
    <location>
        <begin position="58"/>
        <end position="81"/>
    </location>
</feature>
<evidence type="ECO:0000256" key="1">
    <source>
        <dbReference type="SAM" id="MobiDB-lite"/>
    </source>
</evidence>
<keyword evidence="4" id="KW-1185">Reference proteome</keyword>
<comment type="caution">
    <text evidence="3">The sequence shown here is derived from an EMBL/GenBank/DDBJ whole genome shotgun (WGS) entry which is preliminary data.</text>
</comment>
<protein>
    <submittedName>
        <fullName evidence="3">Uncharacterized protein</fullName>
    </submittedName>
</protein>
<evidence type="ECO:0000313" key="3">
    <source>
        <dbReference type="EMBL" id="OMJ11396.1"/>
    </source>
</evidence>
<evidence type="ECO:0000313" key="4">
    <source>
        <dbReference type="Proteomes" id="UP000187283"/>
    </source>
</evidence>
<proteinExistence type="predicted"/>
<evidence type="ECO:0000256" key="2">
    <source>
        <dbReference type="SAM" id="SignalP"/>
    </source>
</evidence>
<feature type="signal peptide" evidence="2">
    <location>
        <begin position="1"/>
        <end position="24"/>
    </location>
</feature>
<dbReference type="EMBL" id="LSSN01004507">
    <property type="protein sequence ID" value="OMJ11396.1"/>
    <property type="molecule type" value="Genomic_DNA"/>
</dbReference>
<sequence length="109" mass="12620">MIFKLSTGLFVCSLFSSLNKCVHSLPYSFDDRFSALSNNSEILELVENLSEPLNSYIAINQEEDPGHDDDDSESIGSECSRRKLRRALKKIKELGDREEKRRRRKRRAL</sequence>
<gene>
    <name evidence="3" type="ORF">AYI70_g9749</name>
</gene>
<feature type="chain" id="PRO_5012300212" evidence="2">
    <location>
        <begin position="25"/>
        <end position="109"/>
    </location>
</feature>
<dbReference type="Proteomes" id="UP000187283">
    <property type="component" value="Unassembled WGS sequence"/>
</dbReference>
<accession>A0A1R1X9U9</accession>
<organism evidence="3 4">
    <name type="scientific">Smittium culicis</name>
    <dbReference type="NCBI Taxonomy" id="133412"/>
    <lineage>
        <taxon>Eukaryota</taxon>
        <taxon>Fungi</taxon>
        <taxon>Fungi incertae sedis</taxon>
        <taxon>Zoopagomycota</taxon>
        <taxon>Kickxellomycotina</taxon>
        <taxon>Harpellomycetes</taxon>
        <taxon>Harpellales</taxon>
        <taxon>Legeriomycetaceae</taxon>
        <taxon>Smittium</taxon>
    </lineage>
</organism>
<feature type="compositionally biased region" description="Acidic residues" evidence="1">
    <location>
        <begin position="61"/>
        <end position="73"/>
    </location>
</feature>
<keyword evidence="2" id="KW-0732">Signal</keyword>
<reference evidence="3 4" key="1">
    <citation type="submission" date="2017-01" db="EMBL/GenBank/DDBJ databases">
        <authorList>
            <person name="Mah S.A."/>
            <person name="Swanson W.J."/>
            <person name="Moy G.W."/>
            <person name="Vacquier V.D."/>
        </authorList>
    </citation>
    <scope>NUCLEOTIDE SEQUENCE [LARGE SCALE GENOMIC DNA]</scope>
    <source>
        <strain evidence="3 4">GSMNP</strain>
    </source>
</reference>